<dbReference type="Proteomes" id="UP000076632">
    <property type="component" value="Unassembled WGS sequence"/>
</dbReference>
<sequence>MAVIIRPAVEEDLAQVLDINTYYIRETVVTFAQNPPPLSSLVAKFHDITSRGLPFLVAVETGLTNGDAENRGGANAPTDKVIGYTYLSPFRGGMLSYGPTVELSIFLHPSHTSSGTGSRLLSTLLSLLGPYNGSPKVDGVKHLAREHVGHPEHEIFSPEGGVPVRSVIACMSLDTEKGKDSGEGLRRWYEQRGFVERGRLKGAGFKKGRWIDTVYLQYTVPEQ</sequence>
<reference evidence="2 3" key="1">
    <citation type="journal article" date="2016" name="Fungal Biol.">
        <title>The genome of Xylona heveae provides a window into fungal endophytism.</title>
        <authorList>
            <person name="Gazis R."/>
            <person name="Kuo A."/>
            <person name="Riley R."/>
            <person name="LaButti K."/>
            <person name="Lipzen A."/>
            <person name="Lin J."/>
            <person name="Amirebrahimi M."/>
            <person name="Hesse C.N."/>
            <person name="Spatafora J.W."/>
            <person name="Henrissat B."/>
            <person name="Hainaut M."/>
            <person name="Grigoriev I.V."/>
            <person name="Hibbett D.S."/>
        </authorList>
    </citation>
    <scope>NUCLEOTIDE SEQUENCE [LARGE SCALE GENOMIC DNA]</scope>
    <source>
        <strain evidence="2 3">TC161</strain>
    </source>
</reference>
<dbReference type="PROSITE" id="PS51186">
    <property type="entry name" value="GNAT"/>
    <property type="match status" value="1"/>
</dbReference>
<proteinExistence type="predicted"/>
<dbReference type="OMA" id="YMKWGFV"/>
<evidence type="ECO:0000313" key="3">
    <source>
        <dbReference type="Proteomes" id="UP000076632"/>
    </source>
</evidence>
<dbReference type="OrthoDB" id="2129362at2759"/>
<dbReference type="GeneID" id="28899124"/>
<organism evidence="2 3">
    <name type="scientific">Xylona heveae (strain CBS 132557 / TC161)</name>
    <dbReference type="NCBI Taxonomy" id="1328760"/>
    <lineage>
        <taxon>Eukaryota</taxon>
        <taxon>Fungi</taxon>
        <taxon>Dikarya</taxon>
        <taxon>Ascomycota</taxon>
        <taxon>Pezizomycotina</taxon>
        <taxon>Xylonomycetes</taxon>
        <taxon>Xylonales</taxon>
        <taxon>Xylonaceae</taxon>
        <taxon>Xylona</taxon>
    </lineage>
</organism>
<evidence type="ECO:0000259" key="1">
    <source>
        <dbReference type="PROSITE" id="PS51186"/>
    </source>
</evidence>
<evidence type="ECO:0000313" key="2">
    <source>
        <dbReference type="EMBL" id="KZF25968.1"/>
    </source>
</evidence>
<dbReference type="EMBL" id="KV407454">
    <property type="protein sequence ID" value="KZF25968.1"/>
    <property type="molecule type" value="Genomic_DNA"/>
</dbReference>
<dbReference type="Gene3D" id="3.40.630.30">
    <property type="match status" value="1"/>
</dbReference>
<protein>
    <recommendedName>
        <fullName evidence="1">N-acetyltransferase domain-containing protein</fullName>
    </recommendedName>
</protein>
<dbReference type="InterPro" id="IPR000182">
    <property type="entry name" value="GNAT_dom"/>
</dbReference>
<dbReference type="InParanoid" id="A0A165JAE2"/>
<feature type="domain" description="N-acetyltransferase" evidence="1">
    <location>
        <begin position="3"/>
        <end position="221"/>
    </location>
</feature>
<dbReference type="STRING" id="1328760.A0A165JAE2"/>
<keyword evidence="3" id="KW-1185">Reference proteome</keyword>
<accession>A0A165JAE2</accession>
<dbReference type="GO" id="GO:0016747">
    <property type="term" value="F:acyltransferase activity, transferring groups other than amino-acyl groups"/>
    <property type="evidence" value="ECO:0007669"/>
    <property type="project" value="InterPro"/>
</dbReference>
<dbReference type="SUPFAM" id="SSF55729">
    <property type="entry name" value="Acyl-CoA N-acyltransferases (Nat)"/>
    <property type="match status" value="2"/>
</dbReference>
<dbReference type="AlphaFoldDB" id="A0A165JAE2"/>
<gene>
    <name evidence="2" type="ORF">L228DRAFT_257482</name>
</gene>
<dbReference type="RefSeq" id="XP_018191523.1">
    <property type="nucleotide sequence ID" value="XM_018333987.1"/>
</dbReference>
<name>A0A165JAE2_XYLHT</name>
<dbReference type="InterPro" id="IPR016181">
    <property type="entry name" value="Acyl_CoA_acyltransferase"/>
</dbReference>